<sequence length="506" mass="56855">MRVIKTNIKTLSKWYLMACNTIGVQINRVVMVILITIVVLLVSCKSKSETGNVTTKKSEIRPNIILMMADDQGWGDTGYNGHPYLRTPNLDAMADNGAVFNRFYAASSVCSPTRGSVMTGRHPLRYGICKANCGHLKKEEYTIGELAKAEGYATGHFGKWHLGTLTKDTLDANRGGRKAHDAHYAPPWEHGFDVSFVTESKVPTWNPMITPSIASGDVKKTLVRGESFGTSYWSGPNKIVNENLEGDDSRIIMDRVIPFIENAVETNKPFLSIVWFHSPHLPVVAGDNYRKPYDELSLDQQHYYGVISAMDEQVGRLRAKLKELSISENTVLFYTSDNGPEGKLVEGRTQGLTKGLRGRKRSLYEGGIRVPGIMEWHGKIEPGIKVEIPCFTSDYFPTIENLLGSSLVDDNRPFDGVDLIPIVKKDVKERLKPLAFEFQGQSALIDNNFKIYRKNKDEIFELYNIGNDPAEKHNLANNKPEKLENMKAAWRRWKTSVMNSSIGQDY</sequence>
<evidence type="ECO:0000313" key="8">
    <source>
        <dbReference type="Proteomes" id="UP000008898"/>
    </source>
</evidence>
<proteinExistence type="inferred from homology"/>
<dbReference type="AlphaFoldDB" id="G0LA52"/>
<keyword evidence="5" id="KW-0472">Membrane</keyword>
<keyword evidence="2" id="KW-0479">Metal-binding</keyword>
<feature type="transmembrane region" description="Helical" evidence="5">
    <location>
        <begin position="21"/>
        <end position="42"/>
    </location>
</feature>
<evidence type="ECO:0000313" key="7">
    <source>
        <dbReference type="EMBL" id="CAZ95056.1"/>
    </source>
</evidence>
<keyword evidence="3 7" id="KW-0378">Hydrolase</keyword>
<dbReference type="EC" id="3.1.6.-" evidence="7"/>
<evidence type="ECO:0000256" key="1">
    <source>
        <dbReference type="ARBA" id="ARBA00008779"/>
    </source>
</evidence>
<keyword evidence="4" id="KW-0106">Calcium</keyword>
<dbReference type="Proteomes" id="UP000008898">
    <property type="component" value="Chromosome"/>
</dbReference>
<dbReference type="SUPFAM" id="SSF53649">
    <property type="entry name" value="Alkaline phosphatase-like"/>
    <property type="match status" value="1"/>
</dbReference>
<gene>
    <name evidence="7" type="ordered locus">zobellia_999</name>
</gene>
<dbReference type="Gene3D" id="3.30.1120.10">
    <property type="match status" value="1"/>
</dbReference>
<dbReference type="STRING" id="63186.ZOBELLIA_999"/>
<dbReference type="PANTHER" id="PTHR42693">
    <property type="entry name" value="ARYLSULFATASE FAMILY MEMBER"/>
    <property type="match status" value="1"/>
</dbReference>
<dbReference type="EMBL" id="FP476056">
    <property type="protein sequence ID" value="CAZ95056.1"/>
    <property type="molecule type" value="Genomic_DNA"/>
</dbReference>
<keyword evidence="5" id="KW-0812">Transmembrane</keyword>
<protein>
    <submittedName>
        <fullName evidence="7">Sulfatase, family S1-23</fullName>
        <ecNumber evidence="7">3.1.6.-</ecNumber>
    </submittedName>
</protein>
<dbReference type="InterPro" id="IPR024607">
    <property type="entry name" value="Sulfatase_CS"/>
</dbReference>
<dbReference type="InterPro" id="IPR017850">
    <property type="entry name" value="Alkaline_phosphatase_core_sf"/>
</dbReference>
<accession>G0LA52</accession>
<dbReference type="Gene3D" id="3.40.720.10">
    <property type="entry name" value="Alkaline Phosphatase, subunit A"/>
    <property type="match status" value="1"/>
</dbReference>
<evidence type="ECO:0000256" key="2">
    <source>
        <dbReference type="ARBA" id="ARBA00022723"/>
    </source>
</evidence>
<reference evidence="8" key="1">
    <citation type="submission" date="2009-07" db="EMBL/GenBank/DDBJ databases">
        <title>Complete genome sequence of Zobellia galactanivorans Dsij.</title>
        <authorList>
            <consortium name="Genoscope - CEA"/>
        </authorList>
    </citation>
    <scope>NUCLEOTIDE SEQUENCE [LARGE SCALE GENOMIC DNA]</scope>
    <source>
        <strain evidence="8">DSM 12802 / CCUG 47099 / CIP 106680 / NCIMB 13871 / Dsij</strain>
    </source>
</reference>
<comment type="similarity">
    <text evidence="1">Belongs to the sulfatase family.</text>
</comment>
<keyword evidence="8" id="KW-1185">Reference proteome</keyword>
<evidence type="ECO:0000256" key="5">
    <source>
        <dbReference type="SAM" id="Phobius"/>
    </source>
</evidence>
<organism evidence="7 8">
    <name type="scientific">Zobellia galactanivorans (strain DSM 12802 / CCUG 47099 / CIP 106680 / NCIMB 13871 / Dsij)</name>
    <dbReference type="NCBI Taxonomy" id="63186"/>
    <lineage>
        <taxon>Bacteria</taxon>
        <taxon>Pseudomonadati</taxon>
        <taxon>Bacteroidota</taxon>
        <taxon>Flavobacteriia</taxon>
        <taxon>Flavobacteriales</taxon>
        <taxon>Flavobacteriaceae</taxon>
        <taxon>Zobellia</taxon>
    </lineage>
</organism>
<dbReference type="PANTHER" id="PTHR42693:SF53">
    <property type="entry name" value="ENDO-4-O-SULFATASE"/>
    <property type="match status" value="1"/>
</dbReference>
<reference evidence="7 8" key="2">
    <citation type="journal article" date="2012" name="Environ. Microbiol.">
        <title>Characterization of the first alginolytic operons in a marine bacterium: from their emergence in marine Flavobacteriia to their independent transfers to marine Proteobacteria and human gut Bacteroides.</title>
        <authorList>
            <person name="Thomas F."/>
            <person name="Barbeyron T."/>
            <person name="Tonon T."/>
            <person name="Genicot S."/>
            <person name="Czjzek M."/>
            <person name="Michel G."/>
        </authorList>
    </citation>
    <scope>NUCLEOTIDE SEQUENCE [LARGE SCALE GENOMIC DNA]</scope>
    <source>
        <strain evidence="8">DSM 12802 / CCUG 47099 / CIP 106680 / NCIMB 13871 / Dsij</strain>
    </source>
</reference>
<evidence type="ECO:0000259" key="6">
    <source>
        <dbReference type="Pfam" id="PF00884"/>
    </source>
</evidence>
<dbReference type="GO" id="GO:0046872">
    <property type="term" value="F:metal ion binding"/>
    <property type="evidence" value="ECO:0007669"/>
    <property type="project" value="UniProtKB-KW"/>
</dbReference>
<name>G0LA52_ZOBGA</name>
<dbReference type="Pfam" id="PF00884">
    <property type="entry name" value="Sulfatase"/>
    <property type="match status" value="1"/>
</dbReference>
<dbReference type="KEGG" id="zga:ZOBELLIA_999"/>
<dbReference type="InterPro" id="IPR050738">
    <property type="entry name" value="Sulfatase"/>
</dbReference>
<dbReference type="GO" id="GO:0004065">
    <property type="term" value="F:arylsulfatase activity"/>
    <property type="evidence" value="ECO:0007669"/>
    <property type="project" value="TreeGrafter"/>
</dbReference>
<evidence type="ECO:0000256" key="3">
    <source>
        <dbReference type="ARBA" id="ARBA00022801"/>
    </source>
</evidence>
<feature type="domain" description="Sulfatase N-terminal" evidence="6">
    <location>
        <begin position="62"/>
        <end position="404"/>
    </location>
</feature>
<dbReference type="HOGENOM" id="CLU_006332_10_4_10"/>
<dbReference type="InterPro" id="IPR000917">
    <property type="entry name" value="Sulfatase_N"/>
</dbReference>
<dbReference type="PATRIC" id="fig|63186.3.peg.982"/>
<dbReference type="PROSITE" id="PS00523">
    <property type="entry name" value="SULFATASE_1"/>
    <property type="match status" value="1"/>
</dbReference>
<dbReference type="RefSeq" id="WP_013992368.1">
    <property type="nucleotide sequence ID" value="NC_015844.1"/>
</dbReference>
<keyword evidence="5" id="KW-1133">Transmembrane helix</keyword>
<evidence type="ECO:0000256" key="4">
    <source>
        <dbReference type="ARBA" id="ARBA00022837"/>
    </source>
</evidence>